<gene>
    <name evidence="4" type="ORF">EWM64_g8308</name>
</gene>
<dbReference type="InterPro" id="IPR000719">
    <property type="entry name" value="Prot_kinase_dom"/>
</dbReference>
<feature type="region of interest" description="Disordered" evidence="2">
    <location>
        <begin position="75"/>
        <end position="149"/>
    </location>
</feature>
<dbReference type="Pfam" id="PF17667">
    <property type="entry name" value="Pkinase_fungal"/>
    <property type="match status" value="1"/>
</dbReference>
<feature type="coiled-coil region" evidence="1">
    <location>
        <begin position="717"/>
        <end position="751"/>
    </location>
</feature>
<dbReference type="InterPro" id="IPR011009">
    <property type="entry name" value="Kinase-like_dom_sf"/>
</dbReference>
<sequence length="788" mass="89226">MGDKDLLLPSLPRTPTTSGFENLLPQTPTRARSMVEHTFDVSDPVYRSVGLAAETIRPPPEPESPTFFNAVPHAHAHAHADPDTAISPTYPHQPFRDNATEPLQKHPMDTAEDGLTRASDALSGSVGPSTGPMFSAIPSSSSATSGLFSTPSSGARLSSYFNGPATRHHRDTLPTLRDDLDKYTGQIPTQDFFPRVLGVSLETIEKWSQDLEPLMGYSEVVDALDRYFAADTEPEHYQPFADLLNVIKAAAPHLVESGVDFPVGHLCFVRNDPTYIKGDTVKPQWAHRKPDVVGLREDDLVDDPQDHIADDIHWADVLLALEFKFRNATNALRESWKKTKAKWESVNWAAKLWYFDACGILRTPKEISILENFTTFAAVVVALCSLTPQQWGETQIVKGYEPPVGPDAPAVEEFPRRSLTGGLVTFPDHRVYKLKECLASQYTLVGRRTTVYSAMFHHREQEEDPSDKELASKEVVVKLSYQICKRTPEWDFIDDASKAGINRIPTIFSRGDFEKLSDSVQRKGLSLQEQGRIYEDRILRGLVTPRYQKVTDVLEPNSFTRLLGQVVICLQRLRSINILHRDISVGNILCEERPDHKFDAIVNDFDLATRIKDDGSPEVSLSNHRTGTLPFMALELLRKQTIQHRLRHDLESLFYVAVWWAIEKDSTDNHNARNALAKWNQGPEEKVALVKRDFLEKSFIVSKATFTGPYFTFEESLQQLREMFHEVNFKLQKLDEQERQDQVAADNAERKILQQTSERKQTALMETIEDDDLDLEIVSKKKRNKKKT</sequence>
<proteinExistence type="predicted"/>
<dbReference type="SMART" id="SM00220">
    <property type="entry name" value="S_TKc"/>
    <property type="match status" value="1"/>
</dbReference>
<evidence type="ECO:0000313" key="5">
    <source>
        <dbReference type="Proteomes" id="UP000298061"/>
    </source>
</evidence>
<evidence type="ECO:0000256" key="2">
    <source>
        <dbReference type="SAM" id="MobiDB-lite"/>
    </source>
</evidence>
<dbReference type="Proteomes" id="UP000298061">
    <property type="component" value="Unassembled WGS sequence"/>
</dbReference>
<dbReference type="EMBL" id="SFCI01001465">
    <property type="protein sequence ID" value="TFY75704.1"/>
    <property type="molecule type" value="Genomic_DNA"/>
</dbReference>
<dbReference type="GO" id="GO:0005524">
    <property type="term" value="F:ATP binding"/>
    <property type="evidence" value="ECO:0007669"/>
    <property type="project" value="InterPro"/>
</dbReference>
<dbReference type="Gene3D" id="1.10.510.10">
    <property type="entry name" value="Transferase(Phosphotransferase) domain 1"/>
    <property type="match status" value="1"/>
</dbReference>
<dbReference type="SUPFAM" id="SSF56112">
    <property type="entry name" value="Protein kinase-like (PK-like)"/>
    <property type="match status" value="1"/>
</dbReference>
<feature type="compositionally biased region" description="Low complexity" evidence="2">
    <location>
        <begin position="135"/>
        <end position="149"/>
    </location>
</feature>
<evidence type="ECO:0000313" key="4">
    <source>
        <dbReference type="EMBL" id="TFY75704.1"/>
    </source>
</evidence>
<dbReference type="OrthoDB" id="5569250at2759"/>
<protein>
    <recommendedName>
        <fullName evidence="3">Protein kinase domain-containing protein</fullName>
    </recommendedName>
</protein>
<feature type="domain" description="Protein kinase" evidence="3">
    <location>
        <begin position="437"/>
        <end position="753"/>
    </location>
</feature>
<organism evidence="4 5">
    <name type="scientific">Hericium alpestre</name>
    <dbReference type="NCBI Taxonomy" id="135208"/>
    <lineage>
        <taxon>Eukaryota</taxon>
        <taxon>Fungi</taxon>
        <taxon>Dikarya</taxon>
        <taxon>Basidiomycota</taxon>
        <taxon>Agaricomycotina</taxon>
        <taxon>Agaricomycetes</taxon>
        <taxon>Russulales</taxon>
        <taxon>Hericiaceae</taxon>
        <taxon>Hericium</taxon>
    </lineage>
</organism>
<dbReference type="PANTHER" id="PTHR38248:SF2">
    <property type="entry name" value="FUNK1 11"/>
    <property type="match status" value="1"/>
</dbReference>
<keyword evidence="5" id="KW-1185">Reference proteome</keyword>
<keyword evidence="1" id="KW-0175">Coiled coil</keyword>
<feature type="compositionally biased region" description="Low complexity" evidence="2">
    <location>
        <begin position="7"/>
        <end position="18"/>
    </location>
</feature>
<accession>A0A4Y9ZN69</accession>
<dbReference type="InterPro" id="IPR040976">
    <property type="entry name" value="Pkinase_fungal"/>
</dbReference>
<dbReference type="PANTHER" id="PTHR38248">
    <property type="entry name" value="FUNK1 6"/>
    <property type="match status" value="1"/>
</dbReference>
<dbReference type="GO" id="GO:0004672">
    <property type="term" value="F:protein kinase activity"/>
    <property type="evidence" value="ECO:0007669"/>
    <property type="project" value="InterPro"/>
</dbReference>
<dbReference type="PROSITE" id="PS50011">
    <property type="entry name" value="PROTEIN_KINASE_DOM"/>
    <property type="match status" value="1"/>
</dbReference>
<reference evidence="4 5" key="1">
    <citation type="submission" date="2019-02" db="EMBL/GenBank/DDBJ databases">
        <title>Genome sequencing of the rare red list fungi Hericium alpestre (H. flagellum).</title>
        <authorList>
            <person name="Buettner E."/>
            <person name="Kellner H."/>
        </authorList>
    </citation>
    <scope>NUCLEOTIDE SEQUENCE [LARGE SCALE GENOMIC DNA]</scope>
    <source>
        <strain evidence="4 5">DSM 108284</strain>
    </source>
</reference>
<evidence type="ECO:0000259" key="3">
    <source>
        <dbReference type="PROSITE" id="PS50011"/>
    </source>
</evidence>
<feature type="region of interest" description="Disordered" evidence="2">
    <location>
        <begin position="1"/>
        <end position="26"/>
    </location>
</feature>
<feature type="compositionally biased region" description="Basic and acidic residues" evidence="2">
    <location>
        <begin position="94"/>
        <end position="109"/>
    </location>
</feature>
<comment type="caution">
    <text evidence="4">The sequence shown here is derived from an EMBL/GenBank/DDBJ whole genome shotgun (WGS) entry which is preliminary data.</text>
</comment>
<name>A0A4Y9ZN69_9AGAM</name>
<dbReference type="AlphaFoldDB" id="A0A4Y9ZN69"/>
<evidence type="ECO:0000256" key="1">
    <source>
        <dbReference type="SAM" id="Coils"/>
    </source>
</evidence>